<organism evidence="2 3">
    <name type="scientific">Haloactinopolyspora alba</name>
    <dbReference type="NCBI Taxonomy" id="648780"/>
    <lineage>
        <taxon>Bacteria</taxon>
        <taxon>Bacillati</taxon>
        <taxon>Actinomycetota</taxon>
        <taxon>Actinomycetes</taxon>
        <taxon>Jiangellales</taxon>
        <taxon>Jiangellaceae</taxon>
        <taxon>Haloactinopolyspora</taxon>
    </lineage>
</organism>
<dbReference type="RefSeq" id="WP_106539817.1">
    <property type="nucleotide sequence ID" value="NZ_PYGE01000028.1"/>
</dbReference>
<reference evidence="2 3" key="1">
    <citation type="submission" date="2018-03" db="EMBL/GenBank/DDBJ databases">
        <title>Genomic Encyclopedia of Archaeal and Bacterial Type Strains, Phase II (KMG-II): from individual species to whole genera.</title>
        <authorList>
            <person name="Goeker M."/>
        </authorList>
    </citation>
    <scope>NUCLEOTIDE SEQUENCE [LARGE SCALE GENOMIC DNA]</scope>
    <source>
        <strain evidence="2 3">DSM 45211</strain>
    </source>
</reference>
<dbReference type="Proteomes" id="UP000243528">
    <property type="component" value="Unassembled WGS sequence"/>
</dbReference>
<gene>
    <name evidence="2" type="ORF">CLV30_12872</name>
</gene>
<evidence type="ECO:0000313" key="2">
    <source>
        <dbReference type="EMBL" id="PSK95820.1"/>
    </source>
</evidence>
<keyword evidence="3" id="KW-1185">Reference proteome</keyword>
<accession>A0A2P8DF35</accession>
<protein>
    <submittedName>
        <fullName evidence="2">Uncharacterized protein</fullName>
    </submittedName>
</protein>
<evidence type="ECO:0000313" key="3">
    <source>
        <dbReference type="Proteomes" id="UP000243528"/>
    </source>
</evidence>
<comment type="caution">
    <text evidence="2">The sequence shown here is derived from an EMBL/GenBank/DDBJ whole genome shotgun (WGS) entry which is preliminary data.</text>
</comment>
<sequence>MTAEQQTPRQRAEALAAAGLLPPDPEELPPERSDRTCHACGTRMDPLLVELGETLHPCCEPPRRRVRRRR</sequence>
<name>A0A2P8DF35_9ACTN</name>
<feature type="region of interest" description="Disordered" evidence="1">
    <location>
        <begin position="1"/>
        <end position="34"/>
    </location>
</feature>
<evidence type="ECO:0000256" key="1">
    <source>
        <dbReference type="SAM" id="MobiDB-lite"/>
    </source>
</evidence>
<dbReference type="AlphaFoldDB" id="A0A2P8DF35"/>
<dbReference type="EMBL" id="PYGE01000028">
    <property type="protein sequence ID" value="PSK95820.1"/>
    <property type="molecule type" value="Genomic_DNA"/>
</dbReference>
<proteinExistence type="predicted"/>